<keyword evidence="3" id="KW-1185">Reference proteome</keyword>
<accession>A0A565ANP2</accession>
<organism evidence="2 3">
    <name type="scientific">Arabis nemorensis</name>
    <dbReference type="NCBI Taxonomy" id="586526"/>
    <lineage>
        <taxon>Eukaryota</taxon>
        <taxon>Viridiplantae</taxon>
        <taxon>Streptophyta</taxon>
        <taxon>Embryophyta</taxon>
        <taxon>Tracheophyta</taxon>
        <taxon>Spermatophyta</taxon>
        <taxon>Magnoliopsida</taxon>
        <taxon>eudicotyledons</taxon>
        <taxon>Gunneridae</taxon>
        <taxon>Pentapetalae</taxon>
        <taxon>rosids</taxon>
        <taxon>malvids</taxon>
        <taxon>Brassicales</taxon>
        <taxon>Brassicaceae</taxon>
        <taxon>Arabideae</taxon>
        <taxon>Arabis</taxon>
    </lineage>
</organism>
<dbReference type="PANTHER" id="PTHR14303">
    <property type="entry name" value="DNA POLYMERASE DELTA SUBUNIT 4"/>
    <property type="match status" value="1"/>
</dbReference>
<dbReference type="Proteomes" id="UP000489600">
    <property type="component" value="Unassembled WGS sequence"/>
</dbReference>
<name>A0A565ANP2_9BRAS</name>
<evidence type="ECO:0000256" key="1">
    <source>
        <dbReference type="SAM" id="MobiDB-lite"/>
    </source>
</evidence>
<dbReference type="GO" id="GO:0043625">
    <property type="term" value="C:delta DNA polymerase complex"/>
    <property type="evidence" value="ECO:0007669"/>
    <property type="project" value="TreeGrafter"/>
</dbReference>
<evidence type="ECO:0000313" key="3">
    <source>
        <dbReference type="Proteomes" id="UP000489600"/>
    </source>
</evidence>
<dbReference type="EMBL" id="CABITT030000001">
    <property type="protein sequence ID" value="VVA90649.1"/>
    <property type="molecule type" value="Genomic_DNA"/>
</dbReference>
<evidence type="ECO:0008006" key="4">
    <source>
        <dbReference type="Google" id="ProtNLM"/>
    </source>
</evidence>
<dbReference type="AlphaFoldDB" id="A0A565ANP2"/>
<protein>
    <recommendedName>
        <fullName evidence="4">DNA polymerase delta subunit 4</fullName>
    </recommendedName>
</protein>
<dbReference type="InterPro" id="IPR007218">
    <property type="entry name" value="DNA_pol_delta_4"/>
</dbReference>
<sequence>MATTAKNMKGFYKQTKSNITGGISKSKSSSSRKVSPNPKHAVTLASDATQPKALITHDGSLDVNEDYDKNEEMLRQFDMDMAYGPCMGMTRLGRWERAMRLGMNPPNEIEKLLKTEKVKQDCLWQGRV</sequence>
<proteinExistence type="predicted"/>
<dbReference type="PANTHER" id="PTHR14303:SF0">
    <property type="entry name" value="DNA POLYMERASE DELTA SUBUNIT 4"/>
    <property type="match status" value="1"/>
</dbReference>
<feature type="compositionally biased region" description="Low complexity" evidence="1">
    <location>
        <begin position="16"/>
        <end position="39"/>
    </location>
</feature>
<feature type="region of interest" description="Disordered" evidence="1">
    <location>
        <begin position="1"/>
        <end position="39"/>
    </location>
</feature>
<dbReference type="Pfam" id="PF04081">
    <property type="entry name" value="DNA_pol_delta_4"/>
    <property type="match status" value="1"/>
</dbReference>
<dbReference type="GO" id="GO:0000731">
    <property type="term" value="P:DNA synthesis involved in DNA repair"/>
    <property type="evidence" value="ECO:0007669"/>
    <property type="project" value="InterPro"/>
</dbReference>
<dbReference type="OrthoDB" id="337486at2759"/>
<dbReference type="GO" id="GO:0003887">
    <property type="term" value="F:DNA-directed DNA polymerase activity"/>
    <property type="evidence" value="ECO:0007669"/>
    <property type="project" value="TreeGrafter"/>
</dbReference>
<comment type="caution">
    <text evidence="2">The sequence shown here is derived from an EMBL/GenBank/DDBJ whole genome shotgun (WGS) entry which is preliminary data.</text>
</comment>
<evidence type="ECO:0000313" key="2">
    <source>
        <dbReference type="EMBL" id="VVA90649.1"/>
    </source>
</evidence>
<dbReference type="GO" id="GO:0006261">
    <property type="term" value="P:DNA-templated DNA replication"/>
    <property type="evidence" value="ECO:0007669"/>
    <property type="project" value="TreeGrafter"/>
</dbReference>
<gene>
    <name evidence="2" type="ORF">ANE_LOCUS1094</name>
</gene>
<reference evidence="2" key="1">
    <citation type="submission" date="2019-07" db="EMBL/GenBank/DDBJ databases">
        <authorList>
            <person name="Dittberner H."/>
        </authorList>
    </citation>
    <scope>NUCLEOTIDE SEQUENCE [LARGE SCALE GENOMIC DNA]</scope>
</reference>